<dbReference type="Pfam" id="PF00528">
    <property type="entry name" value="BPD_transp_1"/>
    <property type="match status" value="2"/>
</dbReference>
<evidence type="ECO:0000256" key="4">
    <source>
        <dbReference type="ARBA" id="ARBA00022692"/>
    </source>
</evidence>
<keyword evidence="6 7" id="KW-0472">Membrane</keyword>
<feature type="transmembrane region" description="Helical" evidence="7">
    <location>
        <begin position="541"/>
        <end position="565"/>
    </location>
</feature>
<feature type="transmembrane region" description="Helical" evidence="7">
    <location>
        <begin position="177"/>
        <end position="197"/>
    </location>
</feature>
<evidence type="ECO:0000256" key="1">
    <source>
        <dbReference type="ARBA" id="ARBA00004651"/>
    </source>
</evidence>
<name>A0A7K3WDJ8_9ACTN</name>
<feature type="transmembrane region" description="Helical" evidence="7">
    <location>
        <begin position="386"/>
        <end position="407"/>
    </location>
</feature>
<keyword evidence="3" id="KW-1003">Cell membrane</keyword>
<reference evidence="9 10" key="1">
    <citation type="submission" date="2020-02" db="EMBL/GenBank/DDBJ databases">
        <title>The whole genome sequence of CPCC 205119.</title>
        <authorList>
            <person name="Jiang Z."/>
        </authorList>
    </citation>
    <scope>NUCLEOTIDE SEQUENCE [LARGE SCALE GENOMIC DNA]</scope>
    <source>
        <strain evidence="9 10">CPCC 205119</strain>
    </source>
</reference>
<accession>A0A7K3WDJ8</accession>
<keyword evidence="10" id="KW-1185">Reference proteome</keyword>
<dbReference type="GO" id="GO:0005886">
    <property type="term" value="C:plasma membrane"/>
    <property type="evidence" value="ECO:0007669"/>
    <property type="project" value="UniProtKB-SubCell"/>
</dbReference>
<feature type="transmembrane region" description="Helical" evidence="7">
    <location>
        <begin position="419"/>
        <end position="449"/>
    </location>
</feature>
<dbReference type="PANTHER" id="PTHR43386">
    <property type="entry name" value="OLIGOPEPTIDE TRANSPORT SYSTEM PERMEASE PROTEIN APPC"/>
    <property type="match status" value="1"/>
</dbReference>
<dbReference type="Gene3D" id="1.10.3720.10">
    <property type="entry name" value="MetI-like"/>
    <property type="match status" value="1"/>
</dbReference>
<sequence length="603" mass="60601">MTVPVRTLSRLLTAAGVVVLIGVLPWLSGRSPELSILRARSAEQEATPEALAAVRAELGLDRGPAGLFGHWLGGLVHGDLGTSWVSGAPVGPGLLQATGVSLTLMGSALTVTVLVAAVLCAPALRRAVQGRPGRPAGVAGAGLTALPEFLLASVLLVVVAVWLGWLPPYGWDGPRSAVLPALAMGLPAGGLIGRLLADGLTVTSAERWVVAWQVAGASGPQLVRALLRRTLPVLTGQVALVLVGLTGGAVAVEQVFAVPGLGRATLGAAESQDLPTLQAGMLVLLLVSAAFAGLASLTRALLLGRALRSGSLSVAPPTSVWRRRDWLLPGTCLVLLAGIVAAGIGRDPYATVHGRLTAPGWDLPFGADASGRDLLARVAHGAVDTLGTAAVVTVLSLLIGVLVGLLPRASAGPIEVANAAPPVIVGVLVAAVAGSSLVGAAVAVTLVSWAPIAAHVAAASTEVRRQPHVLVLPVLGLGPAAVTWRHVLPAVLGPVARNAALRLPGIALALASLGFLGLGPTPPTPEWGLLLAEGLPYVERAPWAVLAPTVALVAASLLAVSLSGLSRRRPRPRVAVPVDGPPAPADVPAADLFVSGAPVAGGR</sequence>
<feature type="transmembrane region" description="Helical" evidence="7">
    <location>
        <begin position="500"/>
        <end position="521"/>
    </location>
</feature>
<dbReference type="InterPro" id="IPR035906">
    <property type="entry name" value="MetI-like_sf"/>
</dbReference>
<comment type="caution">
    <text evidence="9">The sequence shown here is derived from an EMBL/GenBank/DDBJ whole genome shotgun (WGS) entry which is preliminary data.</text>
</comment>
<evidence type="ECO:0000313" key="9">
    <source>
        <dbReference type="EMBL" id="NEL54552.1"/>
    </source>
</evidence>
<evidence type="ECO:0000313" key="10">
    <source>
        <dbReference type="Proteomes" id="UP000470470"/>
    </source>
</evidence>
<evidence type="ECO:0000256" key="5">
    <source>
        <dbReference type="ARBA" id="ARBA00022989"/>
    </source>
</evidence>
<feature type="transmembrane region" description="Helical" evidence="7">
    <location>
        <begin position="277"/>
        <end position="302"/>
    </location>
</feature>
<evidence type="ECO:0000256" key="6">
    <source>
        <dbReference type="ARBA" id="ARBA00023136"/>
    </source>
</evidence>
<feature type="transmembrane region" description="Helical" evidence="7">
    <location>
        <begin position="326"/>
        <end position="345"/>
    </location>
</feature>
<evidence type="ECO:0000259" key="8">
    <source>
        <dbReference type="PROSITE" id="PS50928"/>
    </source>
</evidence>
<feature type="transmembrane region" description="Helical" evidence="7">
    <location>
        <begin position="469"/>
        <end position="488"/>
    </location>
</feature>
<dbReference type="InterPro" id="IPR000515">
    <property type="entry name" value="MetI-like"/>
</dbReference>
<dbReference type="PANTHER" id="PTHR43386:SF1">
    <property type="entry name" value="D,D-DIPEPTIDE TRANSPORT SYSTEM PERMEASE PROTEIN DDPC-RELATED"/>
    <property type="match status" value="1"/>
</dbReference>
<gene>
    <name evidence="9" type="ORF">G1H19_11120</name>
</gene>
<feature type="transmembrane region" description="Helical" evidence="7">
    <location>
        <begin position="7"/>
        <end position="27"/>
    </location>
</feature>
<keyword evidence="5 7" id="KW-1133">Transmembrane helix</keyword>
<organism evidence="9 10">
    <name type="scientific">Goekera deserti</name>
    <dbReference type="NCBI Taxonomy" id="2497753"/>
    <lineage>
        <taxon>Bacteria</taxon>
        <taxon>Bacillati</taxon>
        <taxon>Actinomycetota</taxon>
        <taxon>Actinomycetes</taxon>
        <taxon>Geodermatophilales</taxon>
        <taxon>Geodermatophilaceae</taxon>
        <taxon>Goekera</taxon>
    </lineage>
</organism>
<dbReference type="InterPro" id="IPR050366">
    <property type="entry name" value="BP-dependent_transpt_permease"/>
</dbReference>
<keyword evidence="4 7" id="KW-0812">Transmembrane</keyword>
<dbReference type="EMBL" id="JAAGWK010000015">
    <property type="protein sequence ID" value="NEL54552.1"/>
    <property type="molecule type" value="Genomic_DNA"/>
</dbReference>
<dbReference type="SUPFAM" id="SSF161098">
    <property type="entry name" value="MetI-like"/>
    <property type="match status" value="1"/>
</dbReference>
<dbReference type="Proteomes" id="UP000470470">
    <property type="component" value="Unassembled WGS sequence"/>
</dbReference>
<comment type="subcellular location">
    <subcellularLocation>
        <location evidence="1 7">Cell membrane</location>
        <topology evidence="1 7">Multi-pass membrane protein</topology>
    </subcellularLocation>
</comment>
<feature type="transmembrane region" description="Helical" evidence="7">
    <location>
        <begin position="102"/>
        <end position="124"/>
    </location>
</feature>
<evidence type="ECO:0000256" key="7">
    <source>
        <dbReference type="RuleBase" id="RU363032"/>
    </source>
</evidence>
<evidence type="ECO:0000256" key="3">
    <source>
        <dbReference type="ARBA" id="ARBA00022475"/>
    </source>
</evidence>
<protein>
    <submittedName>
        <fullName evidence="9">ABC transporter permease subunit</fullName>
    </submittedName>
</protein>
<feature type="domain" description="ABC transmembrane type-1" evidence="8">
    <location>
        <begin position="378"/>
        <end position="563"/>
    </location>
</feature>
<dbReference type="RefSeq" id="WP_162392187.1">
    <property type="nucleotide sequence ID" value="NZ_JAABOZ010000001.1"/>
</dbReference>
<evidence type="ECO:0000256" key="2">
    <source>
        <dbReference type="ARBA" id="ARBA00022448"/>
    </source>
</evidence>
<feature type="transmembrane region" description="Helical" evidence="7">
    <location>
        <begin position="238"/>
        <end position="257"/>
    </location>
</feature>
<dbReference type="PROSITE" id="PS50928">
    <property type="entry name" value="ABC_TM1"/>
    <property type="match status" value="1"/>
</dbReference>
<feature type="transmembrane region" description="Helical" evidence="7">
    <location>
        <begin position="136"/>
        <end position="165"/>
    </location>
</feature>
<keyword evidence="2 7" id="KW-0813">Transport</keyword>
<dbReference type="AlphaFoldDB" id="A0A7K3WDJ8"/>
<dbReference type="GO" id="GO:0055085">
    <property type="term" value="P:transmembrane transport"/>
    <property type="evidence" value="ECO:0007669"/>
    <property type="project" value="InterPro"/>
</dbReference>
<comment type="similarity">
    <text evidence="7">Belongs to the binding-protein-dependent transport system permease family.</text>
</comment>
<proteinExistence type="inferred from homology"/>